<feature type="transmembrane region" description="Helical" evidence="1">
    <location>
        <begin position="33"/>
        <end position="52"/>
    </location>
</feature>
<keyword evidence="1" id="KW-0472">Membrane</keyword>
<keyword evidence="1" id="KW-1133">Transmembrane helix</keyword>
<feature type="transmembrane region" description="Helical" evidence="1">
    <location>
        <begin position="467"/>
        <end position="486"/>
    </location>
</feature>
<dbReference type="EMBL" id="CP030862">
    <property type="protein sequence ID" value="AXE24228.1"/>
    <property type="molecule type" value="Genomic_DNA"/>
</dbReference>
<name>A0A344U007_9ACTN</name>
<evidence type="ECO:0000256" key="1">
    <source>
        <dbReference type="SAM" id="Phobius"/>
    </source>
</evidence>
<feature type="transmembrane region" description="Helical" evidence="1">
    <location>
        <begin position="247"/>
        <end position="269"/>
    </location>
</feature>
<evidence type="ECO:0000313" key="2">
    <source>
        <dbReference type="EMBL" id="AXE24228.1"/>
    </source>
</evidence>
<dbReference type="KEGG" id="sgz:C0216_12875"/>
<feature type="transmembrane region" description="Helical" evidence="1">
    <location>
        <begin position="398"/>
        <end position="424"/>
    </location>
</feature>
<sequence>MRPVNPPAGPAPGGAAAGRAVTALALRQTWRGALVVTGVVAGMSAVAVAAYATTVKDPADAAALGALAGNPAIRTLFGEPVALDEAGGFAVWRTGTALAVVLAVWGLLAATRITRGEEDAGRWDVLLAGRLPVRTVVARHVAVLVAASLAAGSAAFTGLVAAGAAVGGAAVHSAGLALCGVFFSAVGALAAQVFSTRASASGAAVALLGTTMLLRMVGDGLAALGWLRWLSPFGLMALTRPYDGNRVLPLLVLLAACVACAAGAVAVAGGRDIRGGYLRSSSGRAPRTGLLGSVHAFAVRRLVRPLAAWTTGVGAYYLLIGLLAVSMTDFLSDNPRFAELASQAGFSGLATIEGYTATLFALLAVPAGVFAAVRIAALAADEAGGRLTLLYAQPLARATLLTGEAAATLGGAVVLTTAAGIAAWAGTAAVGAPLGLLSALSGAWNVLPIALLCLGCAVLALGWAPRVVTAVGSLPAVGGFLLKVVAEESGLPDWVSRLSPFAHLAAVPATAVNWPAAAVMTAAAALAAAAGAVGYRLRDLRT</sequence>
<proteinExistence type="predicted"/>
<keyword evidence="3" id="KW-1185">Reference proteome</keyword>
<dbReference type="OrthoDB" id="2014935at2"/>
<organism evidence="2 3">
    <name type="scientific">Streptomyces globosus</name>
    <dbReference type="NCBI Taxonomy" id="68209"/>
    <lineage>
        <taxon>Bacteria</taxon>
        <taxon>Bacillati</taxon>
        <taxon>Actinomycetota</taxon>
        <taxon>Actinomycetes</taxon>
        <taxon>Kitasatosporales</taxon>
        <taxon>Streptomycetaceae</taxon>
        <taxon>Streptomyces</taxon>
    </lineage>
</organism>
<protein>
    <submittedName>
        <fullName evidence="2">Polyketide antibiotic transporter</fullName>
    </submittedName>
</protein>
<feature type="transmembrane region" description="Helical" evidence="1">
    <location>
        <begin position="436"/>
        <end position="460"/>
    </location>
</feature>
<feature type="transmembrane region" description="Helical" evidence="1">
    <location>
        <begin position="170"/>
        <end position="191"/>
    </location>
</feature>
<accession>A0A344U007</accession>
<feature type="transmembrane region" description="Helical" evidence="1">
    <location>
        <begin position="141"/>
        <end position="164"/>
    </location>
</feature>
<gene>
    <name evidence="2" type="ORF">C0216_12875</name>
</gene>
<dbReference type="Proteomes" id="UP000252004">
    <property type="component" value="Chromosome"/>
</dbReference>
<evidence type="ECO:0000313" key="3">
    <source>
        <dbReference type="Proteomes" id="UP000252004"/>
    </source>
</evidence>
<feature type="transmembrane region" description="Helical" evidence="1">
    <location>
        <begin position="90"/>
        <end position="110"/>
    </location>
</feature>
<feature type="transmembrane region" description="Helical" evidence="1">
    <location>
        <begin position="306"/>
        <end position="327"/>
    </location>
</feature>
<reference evidence="2 3" key="1">
    <citation type="submission" date="2018-01" db="EMBL/GenBank/DDBJ databases">
        <title>Draft genome Sequence of streptomyces globosus LZH-48.</title>
        <authorList>
            <person name="Ran K."/>
            <person name="Li Z."/>
            <person name="Wei S."/>
            <person name="Dong R."/>
        </authorList>
    </citation>
    <scope>NUCLEOTIDE SEQUENCE [LARGE SCALE GENOMIC DNA]</scope>
    <source>
        <strain evidence="2 3">LZH-48</strain>
    </source>
</reference>
<feature type="transmembrane region" description="Helical" evidence="1">
    <location>
        <begin position="355"/>
        <end position="377"/>
    </location>
</feature>
<feature type="transmembrane region" description="Helical" evidence="1">
    <location>
        <begin position="514"/>
        <end position="535"/>
    </location>
</feature>
<keyword evidence="1" id="KW-0812">Transmembrane</keyword>
<dbReference type="AlphaFoldDB" id="A0A344U007"/>
<feature type="transmembrane region" description="Helical" evidence="1">
    <location>
        <begin position="203"/>
        <end position="227"/>
    </location>
</feature>